<sequence>MWSASWRTRFPLRCDLTGQPAFQDLLTSMQPRIVGLMRHQSLPPTEIVRTAALDRTGDENPLFRAAFNYVVLPEPAWPQDVWAQLRSAAPTAVWRTSPKFELGMTLVVDGEGGGLLGELEFQSPLLDRGAAERLAENFRTLLAAAVAHPDRAVSDLDLLGAEEREWLDARGGRVLPPAAPEEGTTLDRIRAQADRTPDAVALTDRGRDLTYRQLWEAVASLAGRLRAGGVGRDVLVGVHLPRSAETVVAMLAVWQAGGAYVPLDPAYPAARLQHVLDDSGLRTVITRPDTTGTLDTTTVDVIPSTTSPRRLSARAHPARHRPPPAISPSSSTPRARPASRRA</sequence>
<proteinExistence type="predicted"/>
<dbReference type="SUPFAM" id="SSF52777">
    <property type="entry name" value="CoA-dependent acyltransferases"/>
    <property type="match status" value="1"/>
</dbReference>
<dbReference type="InterPro" id="IPR001242">
    <property type="entry name" value="Condensation_dom"/>
</dbReference>
<feature type="domain" description="Condensation" evidence="3">
    <location>
        <begin position="11"/>
        <end position="165"/>
    </location>
</feature>
<dbReference type="STRING" id="36818.BGK67_35585"/>
<evidence type="ECO:0000256" key="1">
    <source>
        <dbReference type="SAM" id="MobiDB-lite"/>
    </source>
</evidence>
<feature type="domain" description="AMP-dependent synthetase/ligase" evidence="2">
    <location>
        <begin position="190"/>
        <end position="295"/>
    </location>
</feature>
<dbReference type="GO" id="GO:0044550">
    <property type="term" value="P:secondary metabolite biosynthetic process"/>
    <property type="evidence" value="ECO:0007669"/>
    <property type="project" value="TreeGrafter"/>
</dbReference>
<dbReference type="GO" id="GO:0003824">
    <property type="term" value="F:catalytic activity"/>
    <property type="evidence" value="ECO:0007669"/>
    <property type="project" value="InterPro"/>
</dbReference>
<dbReference type="GO" id="GO:0031177">
    <property type="term" value="F:phosphopantetheine binding"/>
    <property type="evidence" value="ECO:0007669"/>
    <property type="project" value="TreeGrafter"/>
</dbReference>
<gene>
    <name evidence="4" type="ORF">BGK67_35585</name>
</gene>
<evidence type="ECO:0000259" key="2">
    <source>
        <dbReference type="Pfam" id="PF00501"/>
    </source>
</evidence>
<dbReference type="PANTHER" id="PTHR45527">
    <property type="entry name" value="NONRIBOSOMAL PEPTIDE SYNTHETASE"/>
    <property type="match status" value="1"/>
</dbReference>
<comment type="caution">
    <text evidence="4">The sequence shown here is derived from an EMBL/GenBank/DDBJ whole genome shotgun (WGS) entry which is preliminary data.</text>
</comment>
<feature type="compositionally biased region" description="Low complexity" evidence="1">
    <location>
        <begin position="327"/>
        <end position="336"/>
    </location>
</feature>
<dbReference type="EMBL" id="MEHK01000004">
    <property type="protein sequence ID" value="OEJ21755.1"/>
    <property type="molecule type" value="Genomic_DNA"/>
</dbReference>
<dbReference type="Proteomes" id="UP000095705">
    <property type="component" value="Unassembled WGS sequence"/>
</dbReference>
<evidence type="ECO:0008006" key="6">
    <source>
        <dbReference type="Google" id="ProtNLM"/>
    </source>
</evidence>
<dbReference type="Pfam" id="PF00501">
    <property type="entry name" value="AMP-binding"/>
    <property type="match status" value="1"/>
</dbReference>
<dbReference type="InterPro" id="IPR000873">
    <property type="entry name" value="AMP-dep_synth/lig_dom"/>
</dbReference>
<organism evidence="4 5">
    <name type="scientific">Streptomyces subrutilus</name>
    <dbReference type="NCBI Taxonomy" id="36818"/>
    <lineage>
        <taxon>Bacteria</taxon>
        <taxon>Bacillati</taxon>
        <taxon>Actinomycetota</taxon>
        <taxon>Actinomycetes</taxon>
        <taxon>Kitasatosporales</taxon>
        <taxon>Streptomycetaceae</taxon>
        <taxon>Streptomyces</taxon>
    </lineage>
</organism>
<protein>
    <recommendedName>
        <fullName evidence="6">AMP-dependent synthetase/ligase domain-containing protein</fullName>
    </recommendedName>
</protein>
<feature type="region of interest" description="Disordered" evidence="1">
    <location>
        <begin position="287"/>
        <end position="342"/>
    </location>
</feature>
<dbReference type="AlphaFoldDB" id="A0A1E5NZK1"/>
<accession>A0A1E5NZK1</accession>
<dbReference type="SUPFAM" id="SSF56801">
    <property type="entry name" value="Acetyl-CoA synthetase-like"/>
    <property type="match status" value="1"/>
</dbReference>
<dbReference type="GO" id="GO:0005737">
    <property type="term" value="C:cytoplasm"/>
    <property type="evidence" value="ECO:0007669"/>
    <property type="project" value="TreeGrafter"/>
</dbReference>
<reference evidence="4 5" key="1">
    <citation type="submission" date="2016-08" db="EMBL/GenBank/DDBJ databases">
        <title>The complete genome of Streptomyces subrutilus 10-1-1.</title>
        <authorList>
            <person name="Chen X."/>
        </authorList>
    </citation>
    <scope>NUCLEOTIDE SEQUENCE [LARGE SCALE GENOMIC DNA]</scope>
    <source>
        <strain evidence="4 5">10-1-1</strain>
    </source>
</reference>
<dbReference type="Gene3D" id="3.30.559.30">
    <property type="entry name" value="Nonribosomal peptide synthetase, condensation domain"/>
    <property type="match status" value="1"/>
</dbReference>
<feature type="compositionally biased region" description="Low complexity" evidence="1">
    <location>
        <begin position="287"/>
        <end position="300"/>
    </location>
</feature>
<dbReference type="Gene3D" id="3.40.50.980">
    <property type="match status" value="2"/>
</dbReference>
<keyword evidence="5" id="KW-1185">Reference proteome</keyword>
<dbReference type="Pfam" id="PF00668">
    <property type="entry name" value="Condensation"/>
    <property type="match status" value="1"/>
</dbReference>
<dbReference type="PANTHER" id="PTHR45527:SF1">
    <property type="entry name" value="FATTY ACID SYNTHASE"/>
    <property type="match status" value="1"/>
</dbReference>
<evidence type="ECO:0000313" key="5">
    <source>
        <dbReference type="Proteomes" id="UP000095705"/>
    </source>
</evidence>
<name>A0A1E5NZK1_9ACTN</name>
<evidence type="ECO:0000313" key="4">
    <source>
        <dbReference type="EMBL" id="OEJ21755.1"/>
    </source>
</evidence>
<dbReference type="RefSeq" id="WP_069924708.1">
    <property type="nucleotide sequence ID" value="NZ_MEHK01000004.1"/>
</dbReference>
<evidence type="ECO:0000259" key="3">
    <source>
        <dbReference type="Pfam" id="PF00668"/>
    </source>
</evidence>
<feature type="compositionally biased region" description="Basic residues" evidence="1">
    <location>
        <begin position="311"/>
        <end position="322"/>
    </location>
</feature>
<dbReference type="GO" id="GO:0043041">
    <property type="term" value="P:amino acid activation for nonribosomal peptide biosynthetic process"/>
    <property type="evidence" value="ECO:0007669"/>
    <property type="project" value="TreeGrafter"/>
</dbReference>